<dbReference type="Proteomes" id="UP000798662">
    <property type="component" value="Chromosome 2"/>
</dbReference>
<gene>
    <name evidence="1" type="ORF">I4F81_006873</name>
</gene>
<evidence type="ECO:0000313" key="1">
    <source>
        <dbReference type="EMBL" id="KAK1864325.1"/>
    </source>
</evidence>
<protein>
    <submittedName>
        <fullName evidence="1">Uncharacterized protein</fullName>
    </submittedName>
</protein>
<dbReference type="EMBL" id="CM020619">
    <property type="protein sequence ID" value="KAK1864325.1"/>
    <property type="molecule type" value="Genomic_DNA"/>
</dbReference>
<keyword evidence="2" id="KW-1185">Reference proteome</keyword>
<comment type="caution">
    <text evidence="1">The sequence shown here is derived from an EMBL/GenBank/DDBJ whole genome shotgun (WGS) entry which is preliminary data.</text>
</comment>
<accession>A0ACC3C2H4</accession>
<sequence length="400" mass="40241">MTAVTRPSPLSPSSISSFGSSPSTPFLPPPSSPPARYALPPCVGAGAQLALLSAALEASQAARDRVFMTCHGCGWQQHIRRSRCSHCGAAKVVATEPKRKKKRKRPSAAAAAAAAAAASAAGEPLPPPPGTLSIELSNDDGNDNGEDDGGPAAVIGSSTSGDSCGGDGVGNASTTTTTKQKHPPRRRPATVDVVVVPNKAAAEARIVCHVAHLSSVLGDAPPRPPATPAGRGQRAVSAPATADDMSPLTLGWSASCEAAASSPPPAPLRPAKRRAVVKVEVPPVGEAEGPPARWGGGPDAPVWEGLPLEPLLDPTADTLDGWSERSGSDADDLPAAASPQPDCLLLPPASVASPRGICDPVFEVLGDDDQPLGGGGAGGDAEGLCGLFETLPDLSSDSFF</sequence>
<reference evidence="1" key="1">
    <citation type="submission" date="2019-11" db="EMBL/GenBank/DDBJ databases">
        <title>Nori genome reveals adaptations in red seaweeds to the harsh intertidal environment.</title>
        <authorList>
            <person name="Wang D."/>
            <person name="Mao Y."/>
        </authorList>
    </citation>
    <scope>NUCLEOTIDE SEQUENCE</scope>
    <source>
        <tissue evidence="1">Gametophyte</tissue>
    </source>
</reference>
<evidence type="ECO:0000313" key="2">
    <source>
        <dbReference type="Proteomes" id="UP000798662"/>
    </source>
</evidence>
<name>A0ACC3C2H4_PYRYE</name>
<organism evidence="1 2">
    <name type="scientific">Pyropia yezoensis</name>
    <name type="common">Susabi-nori</name>
    <name type="synonym">Porphyra yezoensis</name>
    <dbReference type="NCBI Taxonomy" id="2788"/>
    <lineage>
        <taxon>Eukaryota</taxon>
        <taxon>Rhodophyta</taxon>
        <taxon>Bangiophyceae</taxon>
        <taxon>Bangiales</taxon>
        <taxon>Bangiaceae</taxon>
        <taxon>Pyropia</taxon>
    </lineage>
</organism>
<proteinExistence type="predicted"/>